<organism evidence="1 2">
    <name type="scientific">Cupriavidus basilensis</name>
    <dbReference type="NCBI Taxonomy" id="68895"/>
    <lineage>
        <taxon>Bacteria</taxon>
        <taxon>Pseudomonadati</taxon>
        <taxon>Pseudomonadota</taxon>
        <taxon>Betaproteobacteria</taxon>
        <taxon>Burkholderiales</taxon>
        <taxon>Burkholderiaceae</taxon>
        <taxon>Cupriavidus</taxon>
    </lineage>
</organism>
<dbReference type="KEGG" id="cbw:RR42_s2216"/>
<dbReference type="RefSeq" id="WP_043355757.1">
    <property type="nucleotide sequence ID" value="NZ_CP010537.1"/>
</dbReference>
<accession>A0A0C4YL48</accession>
<protein>
    <submittedName>
        <fullName evidence="1">Uncharacterized protein</fullName>
    </submittedName>
</protein>
<dbReference type="AlphaFoldDB" id="A0A0C4YL48"/>
<dbReference type="OrthoDB" id="8687735at2"/>
<keyword evidence="2" id="KW-1185">Reference proteome</keyword>
<name>A0A0C4YL48_9BURK</name>
<reference evidence="1 2" key="1">
    <citation type="journal article" date="2015" name="Genome Announc.">
        <title>Complete Genome Sequence of Cupriavidus basilensis 4G11, Isolated from the Oak Ridge Field Research Center Site.</title>
        <authorList>
            <person name="Ray J."/>
            <person name="Waters R.J."/>
            <person name="Skerker J.M."/>
            <person name="Kuehl J.V."/>
            <person name="Price M.N."/>
            <person name="Huang J."/>
            <person name="Chakraborty R."/>
            <person name="Arkin A.P."/>
            <person name="Deutschbauer A."/>
        </authorList>
    </citation>
    <scope>NUCLEOTIDE SEQUENCE [LARGE SCALE GENOMIC DNA]</scope>
    <source>
        <strain evidence="1">4G11</strain>
    </source>
</reference>
<evidence type="ECO:0000313" key="2">
    <source>
        <dbReference type="Proteomes" id="UP000031843"/>
    </source>
</evidence>
<evidence type="ECO:0000313" key="1">
    <source>
        <dbReference type="EMBL" id="AJG23798.1"/>
    </source>
</evidence>
<proteinExistence type="predicted"/>
<gene>
    <name evidence="1" type="ORF">RR42_s2216</name>
</gene>
<sequence length="61" mass="6818">MNTQSDIKMTDQLERELIERELGPRSPAFVDDVKSAIATMQSVLGRLQNQARKAKIVFANG</sequence>
<dbReference type="Proteomes" id="UP000031843">
    <property type="component" value="Chromosome secondary"/>
</dbReference>
<dbReference type="EMBL" id="CP010537">
    <property type="protein sequence ID" value="AJG23798.1"/>
    <property type="molecule type" value="Genomic_DNA"/>
</dbReference>